<keyword evidence="4" id="KW-0272">Extracellular matrix</keyword>
<dbReference type="eggNOG" id="KOG0619">
    <property type="taxonomic scope" value="Eukaryota"/>
</dbReference>
<dbReference type="CTD" id="26254"/>
<evidence type="ECO:0000256" key="9">
    <source>
        <dbReference type="ARBA" id="ARBA00023180"/>
    </source>
</evidence>
<accession>H0WG09</accession>
<keyword evidence="6 11" id="KW-0732">Signal</keyword>
<dbReference type="SUPFAM" id="SSF52058">
    <property type="entry name" value="L domain-like"/>
    <property type="match status" value="1"/>
</dbReference>
<reference evidence="12" key="3">
    <citation type="submission" date="2025-09" db="UniProtKB">
        <authorList>
            <consortium name="Ensembl"/>
        </authorList>
    </citation>
    <scope>IDENTIFICATION</scope>
</reference>
<dbReference type="FunCoup" id="H0WG09">
    <property type="interactions" value="15"/>
</dbReference>
<feature type="signal peptide" evidence="11">
    <location>
        <begin position="1"/>
        <end position="20"/>
    </location>
</feature>
<evidence type="ECO:0000256" key="3">
    <source>
        <dbReference type="ARBA" id="ARBA00022525"/>
    </source>
</evidence>
<dbReference type="HOGENOM" id="CLU_067583_2_0_1"/>
<dbReference type="RefSeq" id="XP_012662095.1">
    <property type="nucleotide sequence ID" value="XM_012806641.1"/>
</dbReference>
<dbReference type="SMART" id="SM00369">
    <property type="entry name" value="LRR_TYP"/>
    <property type="match status" value="5"/>
</dbReference>
<reference evidence="12" key="2">
    <citation type="submission" date="2025-08" db="UniProtKB">
        <authorList>
            <consortium name="Ensembl"/>
        </authorList>
    </citation>
    <scope>IDENTIFICATION</scope>
</reference>
<dbReference type="OMA" id="EEHKYTR"/>
<evidence type="ECO:0000313" key="13">
    <source>
        <dbReference type="Proteomes" id="UP000005225"/>
    </source>
</evidence>
<dbReference type="GO" id="GO:0016525">
    <property type="term" value="P:negative regulation of angiogenesis"/>
    <property type="evidence" value="ECO:0007669"/>
    <property type="project" value="Ensembl"/>
</dbReference>
<organism evidence="12 13">
    <name type="scientific">Otolemur garnettii</name>
    <name type="common">Small-eared galago</name>
    <name type="synonym">Garnett's greater bushbaby</name>
    <dbReference type="NCBI Taxonomy" id="30611"/>
    <lineage>
        <taxon>Eukaryota</taxon>
        <taxon>Metazoa</taxon>
        <taxon>Chordata</taxon>
        <taxon>Craniata</taxon>
        <taxon>Vertebrata</taxon>
        <taxon>Euteleostomi</taxon>
        <taxon>Mammalia</taxon>
        <taxon>Eutheria</taxon>
        <taxon>Euarchontoglires</taxon>
        <taxon>Primates</taxon>
        <taxon>Strepsirrhini</taxon>
        <taxon>Lorisiformes</taxon>
        <taxon>Galagidae</taxon>
        <taxon>Otolemur</taxon>
    </lineage>
</organism>
<dbReference type="GeneTree" id="ENSGT00940000154248"/>
<dbReference type="AlphaFoldDB" id="H0WG09"/>
<dbReference type="FunFam" id="3.80.10.10:FF:000167">
    <property type="entry name" value="epiphycan"/>
    <property type="match status" value="1"/>
</dbReference>
<feature type="chain" id="PRO_5003544098" evidence="11">
    <location>
        <begin position="21"/>
        <end position="331"/>
    </location>
</feature>
<dbReference type="GeneID" id="100955340"/>
<dbReference type="OrthoDB" id="676979at2759"/>
<keyword evidence="5" id="KW-0433">Leucine-rich repeat</keyword>
<comment type="subcellular location">
    <subcellularLocation>
        <location evidence="1">Secreted</location>
        <location evidence="1">Extracellular space</location>
        <location evidence="1">Extracellular matrix</location>
    </subcellularLocation>
</comment>
<dbReference type="EMBL" id="AAQR03089192">
    <property type="status" value="NOT_ANNOTATED_CDS"/>
    <property type="molecule type" value="Genomic_DNA"/>
</dbReference>
<dbReference type="GO" id="GO:0031012">
    <property type="term" value="C:extracellular matrix"/>
    <property type="evidence" value="ECO:0007669"/>
    <property type="project" value="Ensembl"/>
</dbReference>
<evidence type="ECO:0000256" key="5">
    <source>
        <dbReference type="ARBA" id="ARBA00022614"/>
    </source>
</evidence>
<dbReference type="GO" id="GO:0001525">
    <property type="term" value="P:angiogenesis"/>
    <property type="evidence" value="ECO:0007669"/>
    <property type="project" value="Ensembl"/>
</dbReference>
<keyword evidence="13" id="KW-1185">Reference proteome</keyword>
<keyword evidence="8" id="KW-1015">Disulfide bond</keyword>
<keyword evidence="7" id="KW-0677">Repeat</keyword>
<feature type="compositionally biased region" description="Polar residues" evidence="10">
    <location>
        <begin position="83"/>
        <end position="106"/>
    </location>
</feature>
<evidence type="ECO:0000256" key="7">
    <source>
        <dbReference type="ARBA" id="ARBA00022737"/>
    </source>
</evidence>
<keyword evidence="3" id="KW-0964">Secreted</keyword>
<gene>
    <name evidence="12" type="primary">OPTC</name>
</gene>
<evidence type="ECO:0000256" key="11">
    <source>
        <dbReference type="SAM" id="SignalP"/>
    </source>
</evidence>
<dbReference type="GO" id="GO:0005615">
    <property type="term" value="C:extracellular space"/>
    <property type="evidence" value="ECO:0007669"/>
    <property type="project" value="TreeGrafter"/>
</dbReference>
<reference evidence="13" key="1">
    <citation type="submission" date="2011-03" db="EMBL/GenBank/DDBJ databases">
        <title>Version 3 of the genome sequence of Otolemur garnettii (Bushbaby).</title>
        <authorList>
            <consortium name="The Broad Institute Genome Sequencing Platform"/>
            <person name="Di Palma F."/>
            <person name="Johnson J."/>
            <person name="Lander E.S."/>
            <person name="Lindblad-Toh K."/>
            <person name="Jaffe D.B."/>
            <person name="Gnerre S."/>
            <person name="MacCallum I."/>
            <person name="Przybylski D."/>
            <person name="Ribeiro F.J."/>
            <person name="Burton J.N."/>
            <person name="Walker B.J."/>
            <person name="Sharpe T."/>
            <person name="Hall G."/>
        </authorList>
    </citation>
    <scope>NUCLEOTIDE SEQUENCE [LARGE SCALE GENOMIC DNA]</scope>
</reference>
<dbReference type="STRING" id="30611.ENSOGAP00000000216"/>
<dbReference type="InterPro" id="IPR032675">
    <property type="entry name" value="LRR_dom_sf"/>
</dbReference>
<dbReference type="InterPro" id="IPR003591">
    <property type="entry name" value="Leu-rich_rpt_typical-subtyp"/>
</dbReference>
<feature type="region of interest" description="Disordered" evidence="10">
    <location>
        <begin position="76"/>
        <end position="106"/>
    </location>
</feature>
<dbReference type="Gene3D" id="3.80.10.10">
    <property type="entry name" value="Ribonuclease Inhibitor"/>
    <property type="match status" value="1"/>
</dbReference>
<dbReference type="InterPro" id="IPR043547">
    <property type="entry name" value="Mimecan/Epiphycan/Opticin"/>
</dbReference>
<evidence type="ECO:0000256" key="4">
    <source>
        <dbReference type="ARBA" id="ARBA00022530"/>
    </source>
</evidence>
<dbReference type="InParanoid" id="H0WG09"/>
<protein>
    <submittedName>
        <fullName evidence="12">Opticin</fullName>
    </submittedName>
</protein>
<evidence type="ECO:0000256" key="6">
    <source>
        <dbReference type="ARBA" id="ARBA00022729"/>
    </source>
</evidence>
<dbReference type="PANTHER" id="PTHR46269:SF4">
    <property type="entry name" value="OPTICIN"/>
    <property type="match status" value="1"/>
</dbReference>
<dbReference type="InterPro" id="IPR001611">
    <property type="entry name" value="Leu-rich_rpt"/>
</dbReference>
<evidence type="ECO:0000256" key="8">
    <source>
        <dbReference type="ARBA" id="ARBA00023157"/>
    </source>
</evidence>
<keyword evidence="9" id="KW-0325">Glycoprotein</keyword>
<evidence type="ECO:0000313" key="12">
    <source>
        <dbReference type="Ensembl" id="ENSOGAP00000000216.2"/>
    </source>
</evidence>
<name>H0WG09_OTOGA</name>
<dbReference type="GO" id="GO:0061975">
    <property type="term" value="P:articular cartilage development"/>
    <property type="evidence" value="ECO:0007669"/>
    <property type="project" value="TreeGrafter"/>
</dbReference>
<dbReference type="RefSeq" id="XP_003792300.1">
    <property type="nucleotide sequence ID" value="XM_003792252.2"/>
</dbReference>
<dbReference type="Proteomes" id="UP000005225">
    <property type="component" value="Unassembled WGS sequence"/>
</dbReference>
<dbReference type="PROSITE" id="PS51450">
    <property type="entry name" value="LRR"/>
    <property type="match status" value="2"/>
</dbReference>
<dbReference type="Ensembl" id="ENSOGAT00000000241.2">
    <property type="protein sequence ID" value="ENSOGAP00000000216.2"/>
    <property type="gene ID" value="ENSOGAG00000000240.2"/>
</dbReference>
<proteinExistence type="inferred from homology"/>
<evidence type="ECO:0000256" key="10">
    <source>
        <dbReference type="SAM" id="MobiDB-lite"/>
    </source>
</evidence>
<dbReference type="GO" id="GO:0060348">
    <property type="term" value="P:bone development"/>
    <property type="evidence" value="ECO:0007669"/>
    <property type="project" value="TreeGrafter"/>
</dbReference>
<dbReference type="GO" id="GO:0030199">
    <property type="term" value="P:collagen fibril organization"/>
    <property type="evidence" value="ECO:0007669"/>
    <property type="project" value="Ensembl"/>
</dbReference>
<dbReference type="KEGG" id="oga:100955340"/>
<evidence type="ECO:0000256" key="1">
    <source>
        <dbReference type="ARBA" id="ARBA00004498"/>
    </source>
</evidence>
<comment type="similarity">
    <text evidence="2">Belongs to the small leucine-rich proteoglycan (SLRP) family. SLRP class III subfamily.</text>
</comment>
<sequence>MRLLAFLSLMALVALEAGTAFLPKEERKKREEQTLREGDFYPAPPMGNYVLSPENYGEVFDLSDYEQLTDYGDQLPEDKVTSLAPSNRISPTKSSTAPRLPSTNPLMTRPTTLGLLGSLANHGLPTCLVCVCLGSSVYCDDIDLEELPPLPQTTAYLYARFNRIRHIRAGAFEGLTKLKRIDLSSNSISSIDNNAFRMLPALRDLILPGNQLAALPVLPRGIEFLDVRLNRLQSSGIQRDTFRVMEKLQFLFLADNLLESIPGPFPLSLRLLHLQNNRIETMQRDTFCDPEEHRYTRRLLEDIRLDGNPINLSFFPGAYFCLPRLPIGRFT</sequence>
<evidence type="ECO:0000256" key="2">
    <source>
        <dbReference type="ARBA" id="ARBA00006912"/>
    </source>
</evidence>
<dbReference type="Pfam" id="PF13855">
    <property type="entry name" value="LRR_8"/>
    <property type="match status" value="1"/>
</dbReference>
<dbReference type="PANTHER" id="PTHR46269">
    <property type="entry name" value="EPIPHYCAN-RELATED"/>
    <property type="match status" value="1"/>
</dbReference>